<evidence type="ECO:0000256" key="7">
    <source>
        <dbReference type="PROSITE-ProRule" id="PRU00473"/>
    </source>
</evidence>
<keyword evidence="10" id="KW-0282">Flagellum</keyword>
<dbReference type="CDD" id="cd07185">
    <property type="entry name" value="OmpA_C-like"/>
    <property type="match status" value="1"/>
</dbReference>
<dbReference type="AlphaFoldDB" id="A0A7M3MDH4"/>
<comment type="caution">
    <text evidence="10">The sequence shown here is derived from an EMBL/GenBank/DDBJ whole genome shotgun (WGS) entry which is preliminary data.</text>
</comment>
<dbReference type="EMBL" id="QMIE01000010">
    <property type="protein sequence ID" value="TVM16659.1"/>
    <property type="molecule type" value="Genomic_DNA"/>
</dbReference>
<dbReference type="GO" id="GO:0005886">
    <property type="term" value="C:plasma membrane"/>
    <property type="evidence" value="ECO:0007669"/>
    <property type="project" value="UniProtKB-SubCell"/>
</dbReference>
<evidence type="ECO:0000256" key="3">
    <source>
        <dbReference type="ARBA" id="ARBA00022475"/>
    </source>
</evidence>
<dbReference type="Pfam" id="PF00691">
    <property type="entry name" value="OmpA"/>
    <property type="match status" value="1"/>
</dbReference>
<reference evidence="10 11" key="1">
    <citation type="submission" date="2018-06" db="EMBL/GenBank/DDBJ databases">
        <title>Complete genome of Desulfovibrio indonesiensis P37SLT.</title>
        <authorList>
            <person name="Crispim J.S."/>
            <person name="Vidigal P.M.P."/>
            <person name="Silva L.C.F."/>
            <person name="Laguardia C.N."/>
            <person name="Araujo L.C."/>
            <person name="Dias R.S."/>
            <person name="Sousa M.P."/>
            <person name="Paula S.O."/>
            <person name="Silva C."/>
        </authorList>
    </citation>
    <scope>NUCLEOTIDE SEQUENCE [LARGE SCALE GENOMIC DNA]</scope>
    <source>
        <strain evidence="10 11">P37SLT</strain>
    </source>
</reference>
<protein>
    <submittedName>
        <fullName evidence="10">Flagellar motor protein MotB</fullName>
    </submittedName>
</protein>
<keyword evidence="10" id="KW-0966">Cell projection</keyword>
<evidence type="ECO:0000256" key="5">
    <source>
        <dbReference type="ARBA" id="ARBA00022989"/>
    </source>
</evidence>
<dbReference type="PROSITE" id="PS51123">
    <property type="entry name" value="OMPA_2"/>
    <property type="match status" value="1"/>
</dbReference>
<evidence type="ECO:0000313" key="11">
    <source>
        <dbReference type="Proteomes" id="UP000448292"/>
    </source>
</evidence>
<comment type="similarity">
    <text evidence="2">Belongs to the MotB family.</text>
</comment>
<organism evidence="10 11">
    <name type="scientific">Oceanidesulfovibrio indonesiensis</name>
    <dbReference type="NCBI Taxonomy" id="54767"/>
    <lineage>
        <taxon>Bacteria</taxon>
        <taxon>Pseudomonadati</taxon>
        <taxon>Thermodesulfobacteriota</taxon>
        <taxon>Desulfovibrionia</taxon>
        <taxon>Desulfovibrionales</taxon>
        <taxon>Desulfovibrionaceae</taxon>
        <taxon>Oceanidesulfovibrio</taxon>
    </lineage>
</organism>
<dbReference type="OrthoDB" id="9805566at2"/>
<dbReference type="PANTHER" id="PTHR30329:SF21">
    <property type="entry name" value="LIPOPROTEIN YIAD-RELATED"/>
    <property type="match status" value="1"/>
</dbReference>
<evidence type="ECO:0000256" key="8">
    <source>
        <dbReference type="SAM" id="Phobius"/>
    </source>
</evidence>
<evidence type="ECO:0000259" key="9">
    <source>
        <dbReference type="PROSITE" id="PS51123"/>
    </source>
</evidence>
<comment type="subcellular location">
    <subcellularLocation>
        <location evidence="1">Cell membrane</location>
        <topology evidence="1">Single-pass membrane protein</topology>
    </subcellularLocation>
</comment>
<keyword evidence="11" id="KW-1185">Reference proteome</keyword>
<gene>
    <name evidence="10" type="ORF">DPQ33_11725</name>
</gene>
<keyword evidence="5 8" id="KW-1133">Transmembrane helix</keyword>
<feature type="domain" description="OmpA-like" evidence="9">
    <location>
        <begin position="120"/>
        <end position="243"/>
    </location>
</feature>
<name>A0A7M3MDH4_9BACT</name>
<keyword evidence="4 8" id="KW-0812">Transmembrane</keyword>
<dbReference type="Gene3D" id="3.30.1330.60">
    <property type="entry name" value="OmpA-like domain"/>
    <property type="match status" value="1"/>
</dbReference>
<dbReference type="Proteomes" id="UP000448292">
    <property type="component" value="Unassembled WGS sequence"/>
</dbReference>
<sequence>MGRKRRRAPGGGGDPSWLITFSDLTTLLLTFFVLILSMSSMDRTILTKINVFTQSLGFTTDRSAGRVPQRIQLILDLIEDPFSIMEKSNRIKDLLFPDYILPPDINRSTLFENIHILERPEGLALVLSDSLLFEQASSELTPEARMLLKPLTELILFMTADVNISGHTEGGGDLWNPVEQEAVDPYDLSMDRATSVLAFFVQSGVAQRRFSISGYGPNWPYETLPGQDPLPNRRVEILLKTEPYLGGY</sequence>
<keyword evidence="6 7" id="KW-0472">Membrane</keyword>
<dbReference type="RefSeq" id="WP_144303411.1">
    <property type="nucleotide sequence ID" value="NZ_QMIE01000010.1"/>
</dbReference>
<evidence type="ECO:0000256" key="4">
    <source>
        <dbReference type="ARBA" id="ARBA00022692"/>
    </source>
</evidence>
<proteinExistence type="inferred from homology"/>
<keyword evidence="3" id="KW-1003">Cell membrane</keyword>
<dbReference type="InterPro" id="IPR006665">
    <property type="entry name" value="OmpA-like"/>
</dbReference>
<dbReference type="InterPro" id="IPR025713">
    <property type="entry name" value="MotB-like_N_dom"/>
</dbReference>
<evidence type="ECO:0000256" key="2">
    <source>
        <dbReference type="ARBA" id="ARBA00008914"/>
    </source>
</evidence>
<dbReference type="InterPro" id="IPR036737">
    <property type="entry name" value="OmpA-like_sf"/>
</dbReference>
<dbReference type="SUPFAM" id="SSF103088">
    <property type="entry name" value="OmpA-like"/>
    <property type="match status" value="1"/>
</dbReference>
<feature type="transmembrane region" description="Helical" evidence="8">
    <location>
        <begin position="16"/>
        <end position="36"/>
    </location>
</feature>
<keyword evidence="10" id="KW-0969">Cilium</keyword>
<dbReference type="Pfam" id="PF13677">
    <property type="entry name" value="MotB_plug"/>
    <property type="match status" value="1"/>
</dbReference>
<dbReference type="InterPro" id="IPR050330">
    <property type="entry name" value="Bact_OuterMem_StrucFunc"/>
</dbReference>
<evidence type="ECO:0000256" key="6">
    <source>
        <dbReference type="ARBA" id="ARBA00023136"/>
    </source>
</evidence>
<dbReference type="PANTHER" id="PTHR30329">
    <property type="entry name" value="STATOR ELEMENT OF FLAGELLAR MOTOR COMPLEX"/>
    <property type="match status" value="1"/>
</dbReference>
<evidence type="ECO:0000313" key="10">
    <source>
        <dbReference type="EMBL" id="TVM16659.1"/>
    </source>
</evidence>
<accession>A0A7M3MDH4</accession>
<evidence type="ECO:0000256" key="1">
    <source>
        <dbReference type="ARBA" id="ARBA00004162"/>
    </source>
</evidence>